<reference evidence="10" key="1">
    <citation type="submission" date="2019-10" db="EMBL/GenBank/DDBJ databases">
        <title>The sequence and de novo assembly of the wild yak genome.</title>
        <authorList>
            <person name="Liu Y."/>
        </authorList>
    </citation>
    <scope>NUCLEOTIDE SEQUENCE [LARGE SCALE GENOMIC DNA]</scope>
    <source>
        <strain evidence="10">WY2019</strain>
    </source>
</reference>
<protein>
    <recommendedName>
        <fullName evidence="5">Complement C1q tumor necrosis factor-related protein 3</fullName>
    </recommendedName>
    <alternativeName>
        <fullName evidence="7">Collagenous repeat-containing sequence 26 kDa protein</fullName>
    </alternativeName>
    <alternativeName>
        <fullName evidence="6">Secretory protein CORS26</fullName>
    </alternativeName>
</protein>
<evidence type="ECO:0000313" key="10">
    <source>
        <dbReference type="EMBL" id="MXQ91185.1"/>
    </source>
</evidence>
<dbReference type="GO" id="GO:0070165">
    <property type="term" value="P:positive regulation of adiponectin secretion"/>
    <property type="evidence" value="ECO:0007669"/>
    <property type="project" value="UniProtKB-ARBA"/>
</dbReference>
<feature type="compositionally biased region" description="Basic and acidic residues" evidence="8">
    <location>
        <begin position="207"/>
        <end position="234"/>
    </location>
</feature>
<evidence type="ECO:0000256" key="3">
    <source>
        <dbReference type="ARBA" id="ARBA00022729"/>
    </source>
</evidence>
<dbReference type="SMART" id="SM00110">
    <property type="entry name" value="C1Q"/>
    <property type="match status" value="1"/>
</dbReference>
<dbReference type="PRINTS" id="PR00007">
    <property type="entry name" value="COMPLEMNTC1Q"/>
</dbReference>
<dbReference type="InterPro" id="IPR001073">
    <property type="entry name" value="C1q_dom"/>
</dbReference>
<dbReference type="SUPFAM" id="SSF49842">
    <property type="entry name" value="TNF-like"/>
    <property type="match status" value="1"/>
</dbReference>
<feature type="compositionally biased region" description="Pro residues" evidence="8">
    <location>
        <begin position="182"/>
        <end position="191"/>
    </location>
</feature>
<name>A0A6B0RMT3_9CETA</name>
<dbReference type="GO" id="GO:0005581">
    <property type="term" value="C:collagen trimer"/>
    <property type="evidence" value="ECO:0007669"/>
    <property type="project" value="UniProtKB-KW"/>
</dbReference>
<organism evidence="10 11">
    <name type="scientific">Bos mutus</name>
    <name type="common">wild yak</name>
    <dbReference type="NCBI Taxonomy" id="72004"/>
    <lineage>
        <taxon>Eukaryota</taxon>
        <taxon>Metazoa</taxon>
        <taxon>Chordata</taxon>
        <taxon>Craniata</taxon>
        <taxon>Vertebrata</taxon>
        <taxon>Euteleostomi</taxon>
        <taxon>Mammalia</taxon>
        <taxon>Eutheria</taxon>
        <taxon>Laurasiatheria</taxon>
        <taxon>Artiodactyla</taxon>
        <taxon>Ruminantia</taxon>
        <taxon>Pecora</taxon>
        <taxon>Bovidae</taxon>
        <taxon>Bovinae</taxon>
        <taxon>Bos</taxon>
    </lineage>
</organism>
<evidence type="ECO:0000259" key="9">
    <source>
        <dbReference type="PROSITE" id="PS50871"/>
    </source>
</evidence>
<feature type="compositionally biased region" description="Polar residues" evidence="8">
    <location>
        <begin position="121"/>
        <end position="130"/>
    </location>
</feature>
<dbReference type="GO" id="GO:0048878">
    <property type="term" value="P:chemical homeostasis"/>
    <property type="evidence" value="ECO:0007669"/>
    <property type="project" value="UniProtKB-ARBA"/>
</dbReference>
<dbReference type="GO" id="GO:0042802">
    <property type="term" value="F:identical protein binding"/>
    <property type="evidence" value="ECO:0007669"/>
    <property type="project" value="UniProtKB-ARBA"/>
</dbReference>
<dbReference type="Pfam" id="PF01391">
    <property type="entry name" value="Collagen"/>
    <property type="match status" value="1"/>
</dbReference>
<dbReference type="GO" id="GO:0001819">
    <property type="term" value="P:positive regulation of cytokine production"/>
    <property type="evidence" value="ECO:0007669"/>
    <property type="project" value="UniProtKB-ARBA"/>
</dbReference>
<evidence type="ECO:0000256" key="4">
    <source>
        <dbReference type="ARBA" id="ARBA00023119"/>
    </source>
</evidence>
<dbReference type="InterPro" id="IPR008983">
    <property type="entry name" value="Tumour_necrosis_fac-like_dom"/>
</dbReference>
<evidence type="ECO:0000256" key="1">
    <source>
        <dbReference type="ARBA" id="ARBA00004613"/>
    </source>
</evidence>
<proteinExistence type="predicted"/>
<keyword evidence="11" id="KW-1185">Reference proteome</keyword>
<comment type="subcellular location">
    <subcellularLocation>
        <location evidence="1">Secreted</location>
    </subcellularLocation>
</comment>
<dbReference type="PROSITE" id="PS50871">
    <property type="entry name" value="C1Q"/>
    <property type="match status" value="1"/>
</dbReference>
<dbReference type="GO" id="GO:0045721">
    <property type="term" value="P:negative regulation of gluconeogenesis"/>
    <property type="evidence" value="ECO:0007669"/>
    <property type="project" value="UniProtKB-ARBA"/>
</dbReference>
<gene>
    <name evidence="10" type="ORF">E5288_WYG006836</name>
</gene>
<feature type="region of interest" description="Disordered" evidence="8">
    <location>
        <begin position="96"/>
        <end position="145"/>
    </location>
</feature>
<dbReference type="GO" id="GO:1902531">
    <property type="term" value="P:regulation of intracellular signal transduction"/>
    <property type="evidence" value="ECO:0007669"/>
    <property type="project" value="UniProtKB-ARBA"/>
</dbReference>
<dbReference type="GO" id="GO:0005576">
    <property type="term" value="C:extracellular region"/>
    <property type="evidence" value="ECO:0007669"/>
    <property type="project" value="UniProtKB-SubCell"/>
</dbReference>
<evidence type="ECO:0000256" key="2">
    <source>
        <dbReference type="ARBA" id="ARBA00022525"/>
    </source>
</evidence>
<feature type="compositionally biased region" description="Basic and acidic residues" evidence="8">
    <location>
        <begin position="106"/>
        <end position="116"/>
    </location>
</feature>
<evidence type="ECO:0000256" key="7">
    <source>
        <dbReference type="ARBA" id="ARBA00082743"/>
    </source>
</evidence>
<keyword evidence="4" id="KW-0176">Collagen</keyword>
<keyword evidence="3" id="KW-0732">Signal</keyword>
<dbReference type="PANTHER" id="PTHR15427:SF52">
    <property type="entry name" value="C1Q DOMAIN-CONTAINING PROTEIN"/>
    <property type="match status" value="1"/>
</dbReference>
<dbReference type="Gene3D" id="2.60.120.40">
    <property type="match status" value="1"/>
</dbReference>
<dbReference type="PANTHER" id="PTHR15427">
    <property type="entry name" value="EMILIN ELASTIN MICROFIBRIL INTERFACE-LOCATED PROTEIN ELASTIN MICROFIBRIL INTERFACER"/>
    <property type="match status" value="1"/>
</dbReference>
<feature type="region of interest" description="Disordered" evidence="8">
    <location>
        <begin position="179"/>
        <end position="239"/>
    </location>
</feature>
<comment type="caution">
    <text evidence="10">The sequence shown here is derived from an EMBL/GenBank/DDBJ whole genome shotgun (WGS) entry which is preliminary data.</text>
</comment>
<dbReference type="FunFam" id="2.60.120.40:FF:000006">
    <property type="entry name" value="complement C1q tumor necrosis factor-related protein 3 isoform X2"/>
    <property type="match status" value="1"/>
</dbReference>
<evidence type="ECO:0000256" key="5">
    <source>
        <dbReference type="ARBA" id="ARBA00072744"/>
    </source>
</evidence>
<feature type="domain" description="C1q" evidence="9">
    <location>
        <begin position="240"/>
        <end position="373"/>
    </location>
</feature>
<evidence type="ECO:0000256" key="6">
    <source>
        <dbReference type="ARBA" id="ARBA00075309"/>
    </source>
</evidence>
<evidence type="ECO:0000313" key="11">
    <source>
        <dbReference type="Proteomes" id="UP000322234"/>
    </source>
</evidence>
<accession>A0A6B0RMT3</accession>
<sequence length="373" mass="41270">MEEWAMWKHQTFVDKTKEEVSIEDQGRCGEACCQLSNIAQGHFHSVRRRSWNGLWQTMKAGKTGLLYYLLNQMINFQDEYMEVSGRANKVVARIVQSHQQTGRSGSRREKVRERSHPRTGTVDNNTSTDLKSLRPDELPPPEVDDLAQITPFWGQSPQTGGLPPDCSKCCHGDYSFRGYQGPPGPPGPPGIPGNHGNNGNNGATGHEGAKGEKGDKGDLGPRGERGQHGPKGEKGYPGIPPELQIAFMASLATHFTNQNSGIIFSSVETNIGNFFDVMTGRFGAPVSGVYFFTFSMMKHEDVEEVYVYLMHNGNTVFSMYSYETKGKSDTSSNHAVLKLAKGDEVWLRMGNGALHGDHQRFSTFAGFLLFETK</sequence>
<feature type="compositionally biased region" description="Low complexity" evidence="8">
    <location>
        <begin position="192"/>
        <end position="201"/>
    </location>
</feature>
<dbReference type="Pfam" id="PF00386">
    <property type="entry name" value="C1q"/>
    <property type="match status" value="1"/>
</dbReference>
<dbReference type="EMBL" id="VBQZ03000068">
    <property type="protein sequence ID" value="MXQ91185.1"/>
    <property type="molecule type" value="Genomic_DNA"/>
</dbReference>
<dbReference type="InterPro" id="IPR008160">
    <property type="entry name" value="Collagen"/>
</dbReference>
<keyword evidence="2" id="KW-0964">Secreted</keyword>
<dbReference type="AlphaFoldDB" id="A0A6B0RMT3"/>
<dbReference type="InterPro" id="IPR050392">
    <property type="entry name" value="Collagen/C1q_domain"/>
</dbReference>
<evidence type="ECO:0000256" key="8">
    <source>
        <dbReference type="SAM" id="MobiDB-lite"/>
    </source>
</evidence>
<dbReference type="Proteomes" id="UP000322234">
    <property type="component" value="Unassembled WGS sequence"/>
</dbReference>